<dbReference type="InterPro" id="IPR019650">
    <property type="entry name" value="DUF2513"/>
</dbReference>
<dbReference type="AlphaFoldDB" id="A0A5K7X8J8"/>
<keyword evidence="2" id="KW-1185">Reference proteome</keyword>
<sequence length="199" mass="22843">MKRDLDLARQLLLEIENRGADCSVSVLRSGPNHEAEERIRYHLRLLIDAGLLKEVDRTAGGVPCVRLTDAGHETIELTRSESRWRDAKFACQERTGGLSMGVIRDILAHWSLDAPRYRSRRRYAVEGPALVEGRYRGRRSPYRFEPFIENEVSAILDDDVRYVRVRPSRANGWRYEPLESDSVRSAEFGVDATLPDYLL</sequence>
<evidence type="ECO:0000313" key="2">
    <source>
        <dbReference type="Proteomes" id="UP000326837"/>
    </source>
</evidence>
<dbReference type="KEGG" id="lpav:PLANPX_1789"/>
<dbReference type="Pfam" id="PF10711">
    <property type="entry name" value="DUF2513"/>
    <property type="match status" value="1"/>
</dbReference>
<dbReference type="RefSeq" id="WP_152098187.1">
    <property type="nucleotide sequence ID" value="NZ_AP021861.1"/>
</dbReference>
<reference evidence="2" key="1">
    <citation type="submission" date="2019-10" db="EMBL/GenBank/DDBJ databases">
        <title>Lacipirellula parvula gen. nov., sp. nov., representing a lineage of planctomycetes widespread in freshwater anoxic habitats, and description of the family Lacipirellulaceae.</title>
        <authorList>
            <person name="Dedysh S.N."/>
            <person name="Kulichevskaya I.S."/>
            <person name="Beletsky A.V."/>
            <person name="Rakitin A.L."/>
            <person name="Mardanov A.V."/>
            <person name="Ivanova A.A."/>
            <person name="Saltykova V.X."/>
            <person name="Rijpstra W.I.C."/>
            <person name="Sinninghe Damste J.S."/>
            <person name="Ravin N.V."/>
        </authorList>
    </citation>
    <scope>NUCLEOTIDE SEQUENCE [LARGE SCALE GENOMIC DNA]</scope>
    <source>
        <strain evidence="2">PX69</strain>
    </source>
</reference>
<name>A0A5K7X8J8_9BACT</name>
<gene>
    <name evidence="1" type="ORF">PLANPX_1789</name>
</gene>
<accession>A0A5K7X8J8</accession>
<dbReference type="EMBL" id="AP021861">
    <property type="protein sequence ID" value="BBO32177.1"/>
    <property type="molecule type" value="Genomic_DNA"/>
</dbReference>
<organism evidence="1 2">
    <name type="scientific">Lacipirellula parvula</name>
    <dbReference type="NCBI Taxonomy" id="2650471"/>
    <lineage>
        <taxon>Bacteria</taxon>
        <taxon>Pseudomonadati</taxon>
        <taxon>Planctomycetota</taxon>
        <taxon>Planctomycetia</taxon>
        <taxon>Pirellulales</taxon>
        <taxon>Lacipirellulaceae</taxon>
        <taxon>Lacipirellula</taxon>
    </lineage>
</organism>
<proteinExistence type="predicted"/>
<evidence type="ECO:0008006" key="3">
    <source>
        <dbReference type="Google" id="ProtNLM"/>
    </source>
</evidence>
<dbReference type="Proteomes" id="UP000326837">
    <property type="component" value="Chromosome"/>
</dbReference>
<protein>
    <recommendedName>
        <fullName evidence="3">DUF2513 domain-containing protein</fullName>
    </recommendedName>
</protein>
<evidence type="ECO:0000313" key="1">
    <source>
        <dbReference type="EMBL" id="BBO32177.1"/>
    </source>
</evidence>